<dbReference type="InterPro" id="IPR013249">
    <property type="entry name" value="RNA_pol_sigma70_r4_t2"/>
</dbReference>
<dbReference type="Pfam" id="PF04542">
    <property type="entry name" value="Sigma70_r2"/>
    <property type="match status" value="1"/>
</dbReference>
<evidence type="ECO:0000259" key="6">
    <source>
        <dbReference type="Pfam" id="PF08281"/>
    </source>
</evidence>
<comment type="similarity">
    <text evidence="1">Belongs to the sigma-70 factor family. ECF subfamily.</text>
</comment>
<comment type="caution">
    <text evidence="7">The sequence shown here is derived from an EMBL/GenBank/DDBJ whole genome shotgun (WGS) entry which is preliminary data.</text>
</comment>
<keyword evidence="4" id="KW-0804">Transcription</keyword>
<dbReference type="InterPro" id="IPR007627">
    <property type="entry name" value="RNA_pol_sigma70_r2"/>
</dbReference>
<gene>
    <name evidence="7" type="ORF">GCM10009789_45990</name>
</gene>
<evidence type="ECO:0000259" key="5">
    <source>
        <dbReference type="Pfam" id="PF04542"/>
    </source>
</evidence>
<dbReference type="PANTHER" id="PTHR30173">
    <property type="entry name" value="SIGMA 19 FACTOR"/>
    <property type="match status" value="1"/>
</dbReference>
<name>A0ABP4PSH4_9ACTN</name>
<dbReference type="EMBL" id="BAAAOS010000032">
    <property type="protein sequence ID" value="GAA1587264.1"/>
    <property type="molecule type" value="Genomic_DNA"/>
</dbReference>
<evidence type="ECO:0000313" key="8">
    <source>
        <dbReference type="Proteomes" id="UP001500393"/>
    </source>
</evidence>
<organism evidence="7 8">
    <name type="scientific">Kribbella sancticallisti</name>
    <dbReference type="NCBI Taxonomy" id="460087"/>
    <lineage>
        <taxon>Bacteria</taxon>
        <taxon>Bacillati</taxon>
        <taxon>Actinomycetota</taxon>
        <taxon>Actinomycetes</taxon>
        <taxon>Propionibacteriales</taxon>
        <taxon>Kribbellaceae</taxon>
        <taxon>Kribbella</taxon>
    </lineage>
</organism>
<sequence length="211" mass="23514">MNADAVEQRVNGDLDEAVAIFVSVRPRLMAIAYRVLTSTGEAEDVVQEIWLRWQNMDRTVVLNPPALLSTMTTRLAINVSQSARRRREISVDPWALEAADASDDPAARAERREAVEQAVQIIMGRLAPSERAAYVLREAFDYPYRQISEILHLGAANTRQVVCRARAHIAAERRAVMGPASHERFLQAFLSAARAGDFTDLEELLATDRAS</sequence>
<feature type="domain" description="RNA polymerase sigma-70 region 2" evidence="5">
    <location>
        <begin position="22"/>
        <end position="85"/>
    </location>
</feature>
<dbReference type="InterPro" id="IPR036388">
    <property type="entry name" value="WH-like_DNA-bd_sf"/>
</dbReference>
<dbReference type="InterPro" id="IPR014284">
    <property type="entry name" value="RNA_pol_sigma-70_dom"/>
</dbReference>
<evidence type="ECO:0000256" key="4">
    <source>
        <dbReference type="ARBA" id="ARBA00023163"/>
    </source>
</evidence>
<keyword evidence="2" id="KW-0805">Transcription regulation</keyword>
<protein>
    <recommendedName>
        <fullName evidence="9">RNA polymerase sigma factor, sigma-70 family</fullName>
    </recommendedName>
</protein>
<dbReference type="RefSeq" id="WP_344217135.1">
    <property type="nucleotide sequence ID" value="NZ_BAAAOS010000032.1"/>
</dbReference>
<evidence type="ECO:0000313" key="7">
    <source>
        <dbReference type="EMBL" id="GAA1587264.1"/>
    </source>
</evidence>
<dbReference type="SUPFAM" id="SSF88946">
    <property type="entry name" value="Sigma2 domain of RNA polymerase sigma factors"/>
    <property type="match status" value="1"/>
</dbReference>
<dbReference type="Gene3D" id="1.10.1740.10">
    <property type="match status" value="1"/>
</dbReference>
<keyword evidence="8" id="KW-1185">Reference proteome</keyword>
<dbReference type="InterPro" id="IPR052704">
    <property type="entry name" value="ECF_Sigma-70_Domain"/>
</dbReference>
<evidence type="ECO:0000256" key="1">
    <source>
        <dbReference type="ARBA" id="ARBA00010641"/>
    </source>
</evidence>
<dbReference type="Pfam" id="PF08281">
    <property type="entry name" value="Sigma70_r4_2"/>
    <property type="match status" value="1"/>
</dbReference>
<accession>A0ABP4PSH4</accession>
<reference evidence="8" key="1">
    <citation type="journal article" date="2019" name="Int. J. Syst. Evol. Microbiol.">
        <title>The Global Catalogue of Microorganisms (GCM) 10K type strain sequencing project: providing services to taxonomists for standard genome sequencing and annotation.</title>
        <authorList>
            <consortium name="The Broad Institute Genomics Platform"/>
            <consortium name="The Broad Institute Genome Sequencing Center for Infectious Disease"/>
            <person name="Wu L."/>
            <person name="Ma J."/>
        </authorList>
    </citation>
    <scope>NUCLEOTIDE SEQUENCE [LARGE SCALE GENOMIC DNA]</scope>
    <source>
        <strain evidence="8">JCM 14969</strain>
    </source>
</reference>
<dbReference type="PANTHER" id="PTHR30173:SF36">
    <property type="entry name" value="ECF RNA POLYMERASE SIGMA FACTOR SIGJ"/>
    <property type="match status" value="1"/>
</dbReference>
<evidence type="ECO:0008006" key="9">
    <source>
        <dbReference type="Google" id="ProtNLM"/>
    </source>
</evidence>
<dbReference type="NCBIfam" id="TIGR02937">
    <property type="entry name" value="sigma70-ECF"/>
    <property type="match status" value="1"/>
</dbReference>
<evidence type="ECO:0000256" key="3">
    <source>
        <dbReference type="ARBA" id="ARBA00023082"/>
    </source>
</evidence>
<evidence type="ECO:0000256" key="2">
    <source>
        <dbReference type="ARBA" id="ARBA00023015"/>
    </source>
</evidence>
<feature type="domain" description="RNA polymerase sigma factor 70 region 4 type 2" evidence="6">
    <location>
        <begin position="122"/>
        <end position="169"/>
    </location>
</feature>
<dbReference type="InterPro" id="IPR013325">
    <property type="entry name" value="RNA_pol_sigma_r2"/>
</dbReference>
<dbReference type="InterPro" id="IPR013324">
    <property type="entry name" value="RNA_pol_sigma_r3/r4-like"/>
</dbReference>
<dbReference type="SUPFAM" id="SSF88659">
    <property type="entry name" value="Sigma3 and sigma4 domains of RNA polymerase sigma factors"/>
    <property type="match status" value="1"/>
</dbReference>
<keyword evidence="3" id="KW-0731">Sigma factor</keyword>
<proteinExistence type="inferred from homology"/>
<dbReference type="Proteomes" id="UP001500393">
    <property type="component" value="Unassembled WGS sequence"/>
</dbReference>
<dbReference type="Gene3D" id="1.10.10.10">
    <property type="entry name" value="Winged helix-like DNA-binding domain superfamily/Winged helix DNA-binding domain"/>
    <property type="match status" value="1"/>
</dbReference>